<accession>C1F406</accession>
<keyword evidence="7 13" id="KW-0406">Ion transport</keyword>
<keyword evidence="16" id="KW-1185">Reference proteome</keyword>
<keyword evidence="6 14" id="KW-1133">Transmembrane helix</keyword>
<evidence type="ECO:0000256" key="8">
    <source>
        <dbReference type="ARBA" id="ARBA00023136"/>
    </source>
</evidence>
<dbReference type="STRING" id="240015.ACP_1033"/>
<evidence type="ECO:0000256" key="6">
    <source>
        <dbReference type="ARBA" id="ARBA00022989"/>
    </source>
</evidence>
<comment type="function">
    <text evidence="11">Component of the F(0) channel, it forms part of the peripheral stalk, linking F(1) to F(0). The b'-subunit is a diverged and duplicated form of b found in plants and photosynthetic bacteria.</text>
</comment>
<dbReference type="Proteomes" id="UP000002207">
    <property type="component" value="Chromosome"/>
</dbReference>
<evidence type="ECO:0000256" key="7">
    <source>
        <dbReference type="ARBA" id="ARBA00023065"/>
    </source>
</evidence>
<dbReference type="OrthoDB" id="122870at2"/>
<dbReference type="GO" id="GO:0046961">
    <property type="term" value="F:proton-transporting ATPase activity, rotational mechanism"/>
    <property type="evidence" value="ECO:0007669"/>
    <property type="project" value="TreeGrafter"/>
</dbReference>
<proteinExistence type="inferred from homology"/>
<dbReference type="RefSeq" id="WP_015896192.1">
    <property type="nucleotide sequence ID" value="NC_012483.1"/>
</dbReference>
<dbReference type="PANTHER" id="PTHR33445">
    <property type="entry name" value="ATP SYNTHASE SUBUNIT B', CHLOROPLASTIC"/>
    <property type="match status" value="1"/>
</dbReference>
<evidence type="ECO:0000256" key="4">
    <source>
        <dbReference type="ARBA" id="ARBA00022692"/>
    </source>
</evidence>
<feature type="transmembrane region" description="Helical" evidence="14">
    <location>
        <begin position="12"/>
        <end position="34"/>
    </location>
</feature>
<dbReference type="Pfam" id="PF00430">
    <property type="entry name" value="ATP-synt_B"/>
    <property type="match status" value="1"/>
</dbReference>
<dbReference type="eggNOG" id="COG0711">
    <property type="taxonomic scope" value="Bacteria"/>
</dbReference>
<evidence type="ECO:0000256" key="11">
    <source>
        <dbReference type="ARBA" id="ARBA00025614"/>
    </source>
</evidence>
<evidence type="ECO:0000256" key="13">
    <source>
        <dbReference type="RuleBase" id="RU003848"/>
    </source>
</evidence>
<protein>
    <submittedName>
        <fullName evidence="15">ATP synthase F0, subunit b</fullName>
    </submittedName>
</protein>
<evidence type="ECO:0000256" key="1">
    <source>
        <dbReference type="ARBA" id="ARBA00005513"/>
    </source>
</evidence>
<evidence type="ECO:0000256" key="2">
    <source>
        <dbReference type="ARBA" id="ARBA00022448"/>
    </source>
</evidence>
<evidence type="ECO:0000313" key="15">
    <source>
        <dbReference type="EMBL" id="ACO31422.1"/>
    </source>
</evidence>
<keyword evidence="3 13" id="KW-0138">CF(0)</keyword>
<dbReference type="GO" id="GO:0012505">
    <property type="term" value="C:endomembrane system"/>
    <property type="evidence" value="ECO:0007669"/>
    <property type="project" value="UniProtKB-SubCell"/>
</dbReference>
<sequence length="151" mass="16818">MQELLRELGQLVLGSVPTMILFLILLGAYHFILYRPLVRVRAERYKRTKGAVERAMAAIAAADVKSQEYEAKLRAARAGIQHAREVQLQQWNAERESVLASARLLAQDRAEAARKEIAAQTEAARRQLQSGVGRLADQIMEAVLPAVESAR</sequence>
<gene>
    <name evidence="15" type="ordered locus">ACP_1033</name>
</gene>
<reference evidence="15 16" key="1">
    <citation type="journal article" date="2009" name="Appl. Environ. Microbiol.">
        <title>Three genomes from the phylum Acidobacteria provide insight into the lifestyles of these microorganisms in soils.</title>
        <authorList>
            <person name="Ward N.L."/>
            <person name="Challacombe J.F."/>
            <person name="Janssen P.H."/>
            <person name="Henrissat B."/>
            <person name="Coutinho P.M."/>
            <person name="Wu M."/>
            <person name="Xie G."/>
            <person name="Haft D.H."/>
            <person name="Sait M."/>
            <person name="Badger J."/>
            <person name="Barabote R.D."/>
            <person name="Bradley B."/>
            <person name="Brettin T.S."/>
            <person name="Brinkac L.M."/>
            <person name="Bruce D."/>
            <person name="Creasy T."/>
            <person name="Daugherty S.C."/>
            <person name="Davidsen T.M."/>
            <person name="DeBoy R.T."/>
            <person name="Detter J.C."/>
            <person name="Dodson R.J."/>
            <person name="Durkin A.S."/>
            <person name="Ganapathy A."/>
            <person name="Gwinn-Giglio M."/>
            <person name="Han C.S."/>
            <person name="Khouri H."/>
            <person name="Kiss H."/>
            <person name="Kothari S.P."/>
            <person name="Madupu R."/>
            <person name="Nelson K.E."/>
            <person name="Nelson W.C."/>
            <person name="Paulsen I."/>
            <person name="Penn K."/>
            <person name="Ren Q."/>
            <person name="Rosovitz M.J."/>
            <person name="Selengut J.D."/>
            <person name="Shrivastava S."/>
            <person name="Sullivan S.A."/>
            <person name="Tapia R."/>
            <person name="Thompson L.S."/>
            <person name="Watkins K.L."/>
            <person name="Yang Q."/>
            <person name="Yu C."/>
            <person name="Zafar N."/>
            <person name="Zhou L."/>
            <person name="Kuske C.R."/>
        </authorList>
    </citation>
    <scope>NUCLEOTIDE SEQUENCE [LARGE SCALE GENOMIC DNA]</scope>
    <source>
        <strain evidence="16">ATCC 51196 / DSM 11244 / BCRC 80197 / JCM 7670 / NBRC 15755 / NCIMB 13165 / 161</strain>
    </source>
</reference>
<evidence type="ECO:0000256" key="3">
    <source>
        <dbReference type="ARBA" id="ARBA00022547"/>
    </source>
</evidence>
<keyword evidence="8 14" id="KW-0472">Membrane</keyword>
<evidence type="ECO:0000256" key="14">
    <source>
        <dbReference type="SAM" id="Phobius"/>
    </source>
</evidence>
<dbReference type="AlphaFoldDB" id="C1F406"/>
<dbReference type="InterPro" id="IPR050059">
    <property type="entry name" value="ATP_synthase_B_chain"/>
</dbReference>
<keyword evidence="5 13" id="KW-0375">Hydrogen ion transport</keyword>
<dbReference type="EMBL" id="CP001472">
    <property type="protein sequence ID" value="ACO31422.1"/>
    <property type="molecule type" value="Genomic_DNA"/>
</dbReference>
<evidence type="ECO:0000256" key="12">
    <source>
        <dbReference type="ARBA" id="ARBA00037847"/>
    </source>
</evidence>
<name>C1F406_ACIC5</name>
<organism evidence="15 16">
    <name type="scientific">Acidobacterium capsulatum (strain ATCC 51196 / DSM 11244 / BCRC 80197 / JCM 7670 / NBRC 15755 / NCIMB 13165 / 161)</name>
    <dbReference type="NCBI Taxonomy" id="240015"/>
    <lineage>
        <taxon>Bacteria</taxon>
        <taxon>Pseudomonadati</taxon>
        <taxon>Acidobacteriota</taxon>
        <taxon>Terriglobia</taxon>
        <taxon>Terriglobales</taxon>
        <taxon>Acidobacteriaceae</taxon>
        <taxon>Acidobacterium</taxon>
    </lineage>
</organism>
<comment type="subcellular location">
    <subcellularLocation>
        <location evidence="12">Endomembrane system</location>
        <topology evidence="12">Single-pass membrane protein</topology>
    </subcellularLocation>
</comment>
<keyword evidence="4 13" id="KW-0812">Transmembrane</keyword>
<dbReference type="GO" id="GO:0015986">
    <property type="term" value="P:proton motive force-driven ATP synthesis"/>
    <property type="evidence" value="ECO:0007669"/>
    <property type="project" value="InterPro"/>
</dbReference>
<comment type="function">
    <text evidence="10">F(1)F(0) ATP synthase produces ATP from ADP in the presence of a proton or sodium gradient. F-type ATPases consist of two structural domains, F(1) containing the extramembraneous catalytic core and F(0) containing the membrane proton channel, linked together by a central stalk and a peripheral stalk. During catalysis, ATP synthesis in the catalytic domain of F(1) is coupled via a rotary mechanism of the central stalk subunits to proton translocation.</text>
</comment>
<dbReference type="GO" id="GO:0045259">
    <property type="term" value="C:proton-transporting ATP synthase complex"/>
    <property type="evidence" value="ECO:0007669"/>
    <property type="project" value="UniProtKB-KW"/>
</dbReference>
<keyword evidence="2 13" id="KW-0813">Transport</keyword>
<evidence type="ECO:0000256" key="5">
    <source>
        <dbReference type="ARBA" id="ARBA00022781"/>
    </source>
</evidence>
<dbReference type="InterPro" id="IPR002146">
    <property type="entry name" value="ATP_synth_b/b'su_bac/chlpt"/>
</dbReference>
<dbReference type="PANTHER" id="PTHR33445:SF2">
    <property type="entry name" value="ATP SYNTHASE SUBUNIT B', CHLOROPLASTIC"/>
    <property type="match status" value="1"/>
</dbReference>
<dbReference type="CDD" id="cd06503">
    <property type="entry name" value="ATP-synt_Fo_b"/>
    <property type="match status" value="1"/>
</dbReference>
<comment type="similarity">
    <text evidence="1 13">Belongs to the ATPase B chain family.</text>
</comment>
<dbReference type="InParanoid" id="C1F406"/>
<dbReference type="HOGENOM" id="CLU_079215_9_2_0"/>
<evidence type="ECO:0000313" key="16">
    <source>
        <dbReference type="Proteomes" id="UP000002207"/>
    </source>
</evidence>
<evidence type="ECO:0000256" key="9">
    <source>
        <dbReference type="ARBA" id="ARBA00023310"/>
    </source>
</evidence>
<evidence type="ECO:0000256" key="10">
    <source>
        <dbReference type="ARBA" id="ARBA00025198"/>
    </source>
</evidence>
<dbReference type="KEGG" id="aca:ACP_1033"/>
<keyword evidence="9" id="KW-0066">ATP synthesis</keyword>